<dbReference type="Proteomes" id="UP001221898">
    <property type="component" value="Unassembled WGS sequence"/>
</dbReference>
<keyword evidence="3" id="KW-1185">Reference proteome</keyword>
<reference evidence="2" key="1">
    <citation type="journal article" date="2023" name="Science">
        <title>Genome structures resolve the early diversification of teleost fishes.</title>
        <authorList>
            <person name="Parey E."/>
            <person name="Louis A."/>
            <person name="Montfort J."/>
            <person name="Bouchez O."/>
            <person name="Roques C."/>
            <person name="Iampietro C."/>
            <person name="Lluch J."/>
            <person name="Castinel A."/>
            <person name="Donnadieu C."/>
            <person name="Desvignes T."/>
            <person name="Floi Bucao C."/>
            <person name="Jouanno E."/>
            <person name="Wen M."/>
            <person name="Mejri S."/>
            <person name="Dirks R."/>
            <person name="Jansen H."/>
            <person name="Henkel C."/>
            <person name="Chen W.J."/>
            <person name="Zahm M."/>
            <person name="Cabau C."/>
            <person name="Klopp C."/>
            <person name="Thompson A.W."/>
            <person name="Robinson-Rechavi M."/>
            <person name="Braasch I."/>
            <person name="Lecointre G."/>
            <person name="Bobe J."/>
            <person name="Postlethwait J.H."/>
            <person name="Berthelot C."/>
            <person name="Roest Crollius H."/>
            <person name="Guiguen Y."/>
        </authorList>
    </citation>
    <scope>NUCLEOTIDE SEQUENCE</scope>
    <source>
        <strain evidence="2">NC1722</strain>
    </source>
</reference>
<dbReference type="AlphaFoldDB" id="A0AAD7W130"/>
<protein>
    <recommendedName>
        <fullName evidence="4">Retinol dehydrogenase 1</fullName>
    </recommendedName>
</protein>
<dbReference type="Pfam" id="PF00106">
    <property type="entry name" value="adh_short"/>
    <property type="match status" value="1"/>
</dbReference>
<proteinExistence type="inferred from homology"/>
<evidence type="ECO:0000256" key="1">
    <source>
        <dbReference type="ARBA" id="ARBA00006484"/>
    </source>
</evidence>
<name>A0AAD7W130_9TELE</name>
<comment type="caution">
    <text evidence="2">The sequence shown here is derived from an EMBL/GenBank/DDBJ whole genome shotgun (WGS) entry which is preliminary data.</text>
</comment>
<dbReference type="EMBL" id="JAINUG010000458">
    <property type="protein sequence ID" value="KAJ8367688.1"/>
    <property type="molecule type" value="Genomic_DNA"/>
</dbReference>
<accession>A0AAD7W130</accession>
<dbReference type="InterPro" id="IPR002347">
    <property type="entry name" value="SDR_fam"/>
</dbReference>
<evidence type="ECO:0000313" key="2">
    <source>
        <dbReference type="EMBL" id="KAJ8367688.1"/>
    </source>
</evidence>
<comment type="similarity">
    <text evidence="1">Belongs to the short-chain dehydrogenases/reductases (SDR) family.</text>
</comment>
<dbReference type="GO" id="GO:0008202">
    <property type="term" value="P:steroid metabolic process"/>
    <property type="evidence" value="ECO:0007669"/>
    <property type="project" value="TreeGrafter"/>
</dbReference>
<gene>
    <name evidence="2" type="ORF">AAFF_G00311430</name>
</gene>
<evidence type="ECO:0000313" key="3">
    <source>
        <dbReference type="Proteomes" id="UP001221898"/>
    </source>
</evidence>
<dbReference type="SUPFAM" id="SSF51735">
    <property type="entry name" value="NAD(P)-binding Rossmann-fold domains"/>
    <property type="match status" value="1"/>
</dbReference>
<dbReference type="PANTHER" id="PTHR43313:SF47">
    <property type="entry name" value="RETINOL DEHYDROGENASE 7"/>
    <property type="match status" value="1"/>
</dbReference>
<dbReference type="GO" id="GO:0016491">
    <property type="term" value="F:oxidoreductase activity"/>
    <property type="evidence" value="ECO:0007669"/>
    <property type="project" value="TreeGrafter"/>
</dbReference>
<dbReference type="Gene3D" id="3.40.50.720">
    <property type="entry name" value="NAD(P)-binding Rossmann-like Domain"/>
    <property type="match status" value="1"/>
</dbReference>
<sequence length="206" mass="23349">MNLEDFKKVLDVNLLGLIEVTLQFLPPVKKAQGRVVNVASVMGRLSLTGGGYCLSKWGVESFSDSLRRDMQYFGVKVSIIEPGFFKTGVTSIDLIEKDLRRLWNQLPAEVKNSYGPRYLEEYLKAQRFSMNILCSADISKVTRCMAHALTARHPRTRYSPGWDAKLLWIPLSYLPSFVSDFTISVLLPVPEDNRMVCPNRVDVTKT</sequence>
<dbReference type="PRINTS" id="PR00081">
    <property type="entry name" value="GDHRDH"/>
</dbReference>
<dbReference type="InterPro" id="IPR036291">
    <property type="entry name" value="NAD(P)-bd_dom_sf"/>
</dbReference>
<evidence type="ECO:0008006" key="4">
    <source>
        <dbReference type="Google" id="ProtNLM"/>
    </source>
</evidence>
<organism evidence="2 3">
    <name type="scientific">Aldrovandia affinis</name>
    <dbReference type="NCBI Taxonomy" id="143900"/>
    <lineage>
        <taxon>Eukaryota</taxon>
        <taxon>Metazoa</taxon>
        <taxon>Chordata</taxon>
        <taxon>Craniata</taxon>
        <taxon>Vertebrata</taxon>
        <taxon>Euteleostomi</taxon>
        <taxon>Actinopterygii</taxon>
        <taxon>Neopterygii</taxon>
        <taxon>Teleostei</taxon>
        <taxon>Notacanthiformes</taxon>
        <taxon>Halosauridae</taxon>
        <taxon>Aldrovandia</taxon>
    </lineage>
</organism>
<dbReference type="PANTHER" id="PTHR43313">
    <property type="entry name" value="SHORT-CHAIN DEHYDROGENASE/REDUCTASE FAMILY 9C"/>
    <property type="match status" value="1"/>
</dbReference>